<gene>
    <name evidence="1" type="ORF">CECT5772_03871</name>
</gene>
<dbReference type="AlphaFoldDB" id="A0A922NUQ1"/>
<organism evidence="1 2">
    <name type="scientific">Streptococcus equi subsp. ruminatorum CECT 5772</name>
    <dbReference type="NCBI Taxonomy" id="1051981"/>
    <lineage>
        <taxon>Bacteria</taxon>
        <taxon>Bacillati</taxon>
        <taxon>Bacillota</taxon>
        <taxon>Bacilli</taxon>
        <taxon>Lactobacillales</taxon>
        <taxon>Streptococcaceae</taxon>
        <taxon>Streptococcus</taxon>
    </lineage>
</organism>
<sequence>MKSRLIQSASSVFFYCSAKCKDLLPSAQQQAASHRLACSRTSTSSIIF</sequence>
<reference evidence="1 2" key="1">
    <citation type="journal article" date="2014" name="Int. J. Syst. Evol. Microbiol.">
        <title>Phylogenomics and the dynamic genome evolution of the genus Streptococcus.</title>
        <authorList>
            <consortium name="The Broad Institute Genome Sequencing Platform"/>
            <person name="Richards V.P."/>
            <person name="Palmer S.R."/>
            <person name="Pavinski Bitar P.D."/>
            <person name="Qin X."/>
            <person name="Weinstock G.M."/>
            <person name="Highlander S.K."/>
            <person name="Town C.D."/>
            <person name="Burne R.A."/>
            <person name="Stanhope M.J."/>
        </authorList>
    </citation>
    <scope>NUCLEOTIDE SEQUENCE [LARGE SCALE GENOMIC DNA]</scope>
    <source>
        <strain evidence="1 2">CECT 5772</strain>
    </source>
</reference>
<protein>
    <submittedName>
        <fullName evidence="1">Uncharacterized protein</fullName>
    </submittedName>
</protein>
<evidence type="ECO:0000313" key="1">
    <source>
        <dbReference type="EMBL" id="KED04727.1"/>
    </source>
</evidence>
<dbReference type="Proteomes" id="UP000028704">
    <property type="component" value="Unassembled WGS sequence"/>
</dbReference>
<dbReference type="EMBL" id="AWEX01000029">
    <property type="protein sequence ID" value="KED04727.1"/>
    <property type="molecule type" value="Genomic_DNA"/>
</dbReference>
<name>A0A922NUQ1_9STRE</name>
<proteinExistence type="predicted"/>
<accession>A0A922NUQ1</accession>
<evidence type="ECO:0000313" key="2">
    <source>
        <dbReference type="Proteomes" id="UP000028704"/>
    </source>
</evidence>
<comment type="caution">
    <text evidence="1">The sequence shown here is derived from an EMBL/GenBank/DDBJ whole genome shotgun (WGS) entry which is preliminary data.</text>
</comment>